<gene>
    <name evidence="3" type="ORF">NYM_LOCUS16746</name>
</gene>
<name>A0A5K1CUU4_9MAGN</name>
<dbReference type="InterPro" id="IPR044789">
    <property type="entry name" value="Put_A1-4-GlycosylTfrase_plant"/>
</dbReference>
<evidence type="ECO:0000256" key="1">
    <source>
        <dbReference type="SAM" id="MobiDB-lite"/>
    </source>
</evidence>
<dbReference type="EMBL" id="LR721782">
    <property type="protein sequence ID" value="VVW27531.1"/>
    <property type="molecule type" value="Genomic_DNA"/>
</dbReference>
<evidence type="ECO:0000313" key="3">
    <source>
        <dbReference type="EMBL" id="VVW27531.1"/>
    </source>
</evidence>
<organism evidence="3">
    <name type="scientific">Nymphaea colorata</name>
    <name type="common">pocket water lily</name>
    <dbReference type="NCBI Taxonomy" id="210225"/>
    <lineage>
        <taxon>Eukaryota</taxon>
        <taxon>Viridiplantae</taxon>
        <taxon>Streptophyta</taxon>
        <taxon>Embryophyta</taxon>
        <taxon>Tracheophyta</taxon>
        <taxon>Spermatophyta</taxon>
        <taxon>Magnoliopsida</taxon>
        <taxon>Nymphaeales</taxon>
        <taxon>Nymphaeaceae</taxon>
        <taxon>Nymphaea</taxon>
    </lineage>
</organism>
<sequence>MSSPPPSSSSYRYAIAAASFTKRFVSPFLVIPSALVALFFFLLLTCNALSIFCFQIPFPLKPILDRDRHLPQNAVVVEFGESLSSSSSSSSSSSPSSSSSSSSLPSSIMYAVKEEAPLSRTRETLQLLHKHDAMVPPLNSSSRQRLRWFRMNRTKFKILRTSKLSSQFSARVQEFFDGAGGDGVVGNTTSSSSSSSSSSGASRHPCELRVFMTWISSLANFGDRGVFAIESLFKSNPEACLLIASKEMDSRRGYKLLRPFWSRGYRVMAASPDLDFLFESTSAEVWFEKLRKGNVDPGEVPLGQNLSNLLRLALLYKYGGAYIDADVVVVKSFAGLRNTLGAQTRDEGTGRWSRLNNAVMIFDKNHPLVYKFIEEFALTFDGNKWGHNGPYLVSRVVSRVSGRPGFEFSVMPPIAFYPVDWSKVRCLFHGPRDKHQFKWVLAKLGRIKKDSFAVHLWNRHSGGLQVEDGSVVSHLMSSFCVLCNNTSFPNLPAMEG</sequence>
<dbReference type="Pfam" id="PF04488">
    <property type="entry name" value="Gly_transf_sug"/>
    <property type="match status" value="1"/>
</dbReference>
<accession>A0A5K1CUU4</accession>
<dbReference type="PANTHER" id="PTHR46781">
    <property type="entry name" value="ALPHA 1,4-GLYCOSYLTRANSFERASE FAMILY PROTEIN"/>
    <property type="match status" value="1"/>
</dbReference>
<evidence type="ECO:0000259" key="2">
    <source>
        <dbReference type="Pfam" id="PF04572"/>
    </source>
</evidence>
<reference evidence="3" key="1">
    <citation type="submission" date="2019-09" db="EMBL/GenBank/DDBJ databases">
        <authorList>
            <person name="Zhang L."/>
        </authorList>
    </citation>
    <scope>NUCLEOTIDE SEQUENCE</scope>
</reference>
<dbReference type="InterPro" id="IPR007652">
    <property type="entry name" value="A1-4-GlycosylTfrase_dom"/>
</dbReference>
<proteinExistence type="predicted"/>
<dbReference type="Gramene" id="NC4G0019130.1">
    <property type="protein sequence ID" value="NC4G0019130.1:cds"/>
    <property type="gene ID" value="NC4G0019130"/>
</dbReference>
<feature type="region of interest" description="Disordered" evidence="1">
    <location>
        <begin position="84"/>
        <end position="104"/>
    </location>
</feature>
<dbReference type="AlphaFoldDB" id="A0A5K1CUU4"/>
<dbReference type="Pfam" id="PF04572">
    <property type="entry name" value="Gb3_synth"/>
    <property type="match status" value="1"/>
</dbReference>
<dbReference type="InterPro" id="IPR029044">
    <property type="entry name" value="Nucleotide-diphossugar_trans"/>
</dbReference>
<dbReference type="SUPFAM" id="SSF53448">
    <property type="entry name" value="Nucleotide-diphospho-sugar transferases"/>
    <property type="match status" value="1"/>
</dbReference>
<dbReference type="PANTHER" id="PTHR46781:SF5">
    <property type="entry name" value="ALPHA 1,4-GLYCOSYLTRANSFERASE FAMILY PROTEIN"/>
    <property type="match status" value="1"/>
</dbReference>
<dbReference type="Gene3D" id="3.90.550.20">
    <property type="match status" value="1"/>
</dbReference>
<feature type="domain" description="Alpha 1,4-glycosyltransferase" evidence="2">
    <location>
        <begin position="362"/>
        <end position="485"/>
    </location>
</feature>
<dbReference type="InterPro" id="IPR007577">
    <property type="entry name" value="GlycoTrfase_DXD_sugar-bd_CS"/>
</dbReference>
<protein>
    <recommendedName>
        <fullName evidence="2">Alpha 1,4-glycosyltransferase domain-containing protein</fullName>
    </recommendedName>
</protein>